<comment type="caution">
    <text evidence="3">The sequence shown here is derived from an EMBL/GenBank/DDBJ whole genome shotgun (WGS) entry which is preliminary data.</text>
</comment>
<accession>A0AAD4D2S1</accession>
<dbReference type="EMBL" id="JAAAIL010002189">
    <property type="protein sequence ID" value="KAG0259498.1"/>
    <property type="molecule type" value="Genomic_DNA"/>
</dbReference>
<gene>
    <name evidence="3" type="ORF">BGZ95_004657</name>
</gene>
<feature type="region of interest" description="Disordered" evidence="2">
    <location>
        <begin position="22"/>
        <end position="42"/>
    </location>
</feature>
<feature type="coiled-coil region" evidence="1">
    <location>
        <begin position="60"/>
        <end position="94"/>
    </location>
</feature>
<name>A0AAD4D2S1_9FUNG</name>
<sequence>MKGDHITSPHGLSTVNAAEVALPPSPKVSSPLGVFTDTSSEQTQQRAAMLEARQERKQLIRAKAQEVRLELLALEQLEKEMDLELDDNESKSNDLDQLFSPWIMYTPGTNVRSGEAFAAVPIPRSRLCRIPTVPGLSATDAFNVM</sequence>
<evidence type="ECO:0000313" key="3">
    <source>
        <dbReference type="EMBL" id="KAG0259498.1"/>
    </source>
</evidence>
<evidence type="ECO:0000313" key="4">
    <source>
        <dbReference type="Proteomes" id="UP001194580"/>
    </source>
</evidence>
<reference evidence="3" key="1">
    <citation type="journal article" date="2020" name="Fungal Divers.">
        <title>Resolving the Mortierellaceae phylogeny through synthesis of multi-gene phylogenetics and phylogenomics.</title>
        <authorList>
            <person name="Vandepol N."/>
            <person name="Liber J."/>
            <person name="Desiro A."/>
            <person name="Na H."/>
            <person name="Kennedy M."/>
            <person name="Barry K."/>
            <person name="Grigoriev I.V."/>
            <person name="Miller A.N."/>
            <person name="O'Donnell K."/>
            <person name="Stajich J.E."/>
            <person name="Bonito G."/>
        </authorList>
    </citation>
    <scope>NUCLEOTIDE SEQUENCE</scope>
    <source>
        <strain evidence="3">NRRL 28262</strain>
    </source>
</reference>
<protein>
    <submittedName>
        <fullName evidence="3">Uncharacterized protein</fullName>
    </submittedName>
</protein>
<organism evidence="3 4">
    <name type="scientific">Linnemannia exigua</name>
    <dbReference type="NCBI Taxonomy" id="604196"/>
    <lineage>
        <taxon>Eukaryota</taxon>
        <taxon>Fungi</taxon>
        <taxon>Fungi incertae sedis</taxon>
        <taxon>Mucoromycota</taxon>
        <taxon>Mortierellomycotina</taxon>
        <taxon>Mortierellomycetes</taxon>
        <taxon>Mortierellales</taxon>
        <taxon>Mortierellaceae</taxon>
        <taxon>Linnemannia</taxon>
    </lineage>
</organism>
<proteinExistence type="predicted"/>
<dbReference type="Proteomes" id="UP001194580">
    <property type="component" value="Unassembled WGS sequence"/>
</dbReference>
<evidence type="ECO:0000256" key="2">
    <source>
        <dbReference type="SAM" id="MobiDB-lite"/>
    </source>
</evidence>
<keyword evidence="4" id="KW-1185">Reference proteome</keyword>
<keyword evidence="1" id="KW-0175">Coiled coil</keyword>
<evidence type="ECO:0000256" key="1">
    <source>
        <dbReference type="SAM" id="Coils"/>
    </source>
</evidence>
<dbReference type="AlphaFoldDB" id="A0AAD4D2S1"/>